<protein>
    <submittedName>
        <fullName evidence="10">Uncharacterized protein</fullName>
    </submittedName>
</protein>
<keyword evidence="8" id="KW-0496">Mitochondrion</keyword>
<keyword evidence="9" id="KW-0472">Membrane</keyword>
<name>A0A5E4QKZ7_9NEOP</name>
<organism evidence="10 11">
    <name type="scientific">Leptidea sinapis</name>
    <dbReference type="NCBI Taxonomy" id="189913"/>
    <lineage>
        <taxon>Eukaryota</taxon>
        <taxon>Metazoa</taxon>
        <taxon>Ecdysozoa</taxon>
        <taxon>Arthropoda</taxon>
        <taxon>Hexapoda</taxon>
        <taxon>Insecta</taxon>
        <taxon>Pterygota</taxon>
        <taxon>Neoptera</taxon>
        <taxon>Endopterygota</taxon>
        <taxon>Lepidoptera</taxon>
        <taxon>Glossata</taxon>
        <taxon>Ditrysia</taxon>
        <taxon>Papilionoidea</taxon>
        <taxon>Pieridae</taxon>
        <taxon>Dismorphiinae</taxon>
        <taxon>Leptidea</taxon>
    </lineage>
</organism>
<evidence type="ECO:0000256" key="2">
    <source>
        <dbReference type="ARBA" id="ARBA00007346"/>
    </source>
</evidence>
<dbReference type="Gene3D" id="1.10.246.110">
    <property type="entry name" value="Mitochondrial ATP synthase-coupling factor 6"/>
    <property type="match status" value="1"/>
</dbReference>
<evidence type="ECO:0000256" key="3">
    <source>
        <dbReference type="ARBA" id="ARBA00022448"/>
    </source>
</evidence>
<dbReference type="GO" id="GO:0015986">
    <property type="term" value="P:proton motive force-driven ATP synthesis"/>
    <property type="evidence" value="ECO:0007669"/>
    <property type="project" value="InterPro"/>
</dbReference>
<dbReference type="AlphaFoldDB" id="A0A5E4QKZ7"/>
<dbReference type="InterPro" id="IPR008387">
    <property type="entry name" value="ATP_synth_f6_mt"/>
</dbReference>
<dbReference type="Proteomes" id="UP000324832">
    <property type="component" value="Unassembled WGS sequence"/>
</dbReference>
<evidence type="ECO:0000256" key="1">
    <source>
        <dbReference type="ARBA" id="ARBA00004273"/>
    </source>
</evidence>
<accession>A0A5E4QKZ7</accession>
<keyword evidence="4" id="KW-0138">CF(0)</keyword>
<dbReference type="InterPro" id="IPR036204">
    <property type="entry name" value="ATP_synth_f6_sf_mt"/>
</dbReference>
<dbReference type="GO" id="GO:0015078">
    <property type="term" value="F:proton transmembrane transporter activity"/>
    <property type="evidence" value="ECO:0007669"/>
    <property type="project" value="InterPro"/>
</dbReference>
<dbReference type="PANTHER" id="PTHR12441">
    <property type="entry name" value="ATP SYNTHASE COUPLING FACTOR 6, MITOCHONDRIAL"/>
    <property type="match status" value="1"/>
</dbReference>
<keyword evidence="6" id="KW-0999">Mitochondrion inner membrane</keyword>
<evidence type="ECO:0000256" key="8">
    <source>
        <dbReference type="ARBA" id="ARBA00023128"/>
    </source>
</evidence>
<sequence length="63" mass="7065">MHRSLFRVTQSAGGKLVGASPTVEKELKSELEKLERQFRGGQGVDMTAFPTFKFEEPKLDPIN</sequence>
<dbReference type="GO" id="GO:0005743">
    <property type="term" value="C:mitochondrial inner membrane"/>
    <property type="evidence" value="ECO:0007669"/>
    <property type="project" value="UniProtKB-SubCell"/>
</dbReference>
<dbReference type="PANTHER" id="PTHR12441:SF10">
    <property type="entry name" value="ATP SYNTHASE-COUPLING FACTOR 6, MITOCHONDRIAL"/>
    <property type="match status" value="1"/>
</dbReference>
<gene>
    <name evidence="10" type="ORF">LSINAPIS_LOCUS9936</name>
</gene>
<reference evidence="10 11" key="1">
    <citation type="submission" date="2017-07" db="EMBL/GenBank/DDBJ databases">
        <authorList>
            <person name="Talla V."/>
            <person name="Backstrom N."/>
        </authorList>
    </citation>
    <scope>NUCLEOTIDE SEQUENCE [LARGE SCALE GENOMIC DNA]</scope>
</reference>
<dbReference type="GO" id="GO:0045259">
    <property type="term" value="C:proton-transporting ATP synthase complex"/>
    <property type="evidence" value="ECO:0007669"/>
    <property type="project" value="UniProtKB-KW"/>
</dbReference>
<keyword evidence="11" id="KW-1185">Reference proteome</keyword>
<comment type="subcellular location">
    <subcellularLocation>
        <location evidence="1">Mitochondrion inner membrane</location>
    </subcellularLocation>
</comment>
<evidence type="ECO:0000256" key="9">
    <source>
        <dbReference type="ARBA" id="ARBA00023136"/>
    </source>
</evidence>
<evidence type="ECO:0000256" key="7">
    <source>
        <dbReference type="ARBA" id="ARBA00023065"/>
    </source>
</evidence>
<dbReference type="Pfam" id="PF05511">
    <property type="entry name" value="ATP-synt_F6"/>
    <property type="match status" value="1"/>
</dbReference>
<evidence type="ECO:0000313" key="11">
    <source>
        <dbReference type="Proteomes" id="UP000324832"/>
    </source>
</evidence>
<comment type="similarity">
    <text evidence="2">Belongs to the eukaryotic ATPase subunit F6 family.</text>
</comment>
<evidence type="ECO:0000313" key="10">
    <source>
        <dbReference type="EMBL" id="VVC98973.1"/>
    </source>
</evidence>
<keyword evidence="3" id="KW-0813">Transport</keyword>
<keyword evidence="5" id="KW-0375">Hydrogen ion transport</keyword>
<dbReference type="FunFam" id="1.10.246.110:FF:000001">
    <property type="entry name" value="ATP synthase-coupling factor 6, mitochondrial"/>
    <property type="match status" value="1"/>
</dbReference>
<dbReference type="EMBL" id="FZQP02003889">
    <property type="protein sequence ID" value="VVC98973.1"/>
    <property type="molecule type" value="Genomic_DNA"/>
</dbReference>
<keyword evidence="7" id="KW-0406">Ion transport</keyword>
<evidence type="ECO:0000256" key="5">
    <source>
        <dbReference type="ARBA" id="ARBA00022781"/>
    </source>
</evidence>
<evidence type="ECO:0000256" key="6">
    <source>
        <dbReference type="ARBA" id="ARBA00022792"/>
    </source>
</evidence>
<evidence type="ECO:0000256" key="4">
    <source>
        <dbReference type="ARBA" id="ARBA00022547"/>
    </source>
</evidence>
<proteinExistence type="inferred from homology"/>
<dbReference type="SUPFAM" id="SSF111357">
    <property type="entry name" value="Mitochondrial ATP synthase coupling factor 6"/>
    <property type="match status" value="1"/>
</dbReference>